<protein>
    <submittedName>
        <fullName evidence="3">T9SS type A sorting domain-containing protein</fullName>
    </submittedName>
</protein>
<gene>
    <name evidence="3" type="ORF">E1J38_011220</name>
</gene>
<dbReference type="AlphaFoldDB" id="A0A562YC20"/>
<proteinExistence type="predicted"/>
<dbReference type="NCBIfam" id="TIGR04183">
    <property type="entry name" value="Por_Secre_tail"/>
    <property type="match status" value="1"/>
</dbReference>
<evidence type="ECO:0000313" key="3">
    <source>
        <dbReference type="EMBL" id="TWO31945.1"/>
    </source>
</evidence>
<reference evidence="3 4" key="1">
    <citation type="submission" date="2019-03" db="EMBL/GenBank/DDBJ databases">
        <authorList>
            <person name="Zhong Y.L."/>
        </authorList>
    </citation>
    <scope>NUCLEOTIDE SEQUENCE [LARGE SCALE GENOMIC DNA]</scope>
    <source>
        <strain evidence="3 4">W255</strain>
    </source>
</reference>
<sequence length="668" mass="73095">MVNLLENIVKKSRSLYNTAKLGALTIITAASMNQALAQEGSGHITFNTGDDTEISENLVNAQAEKIAGDNIGTTYDLIGLTNDRFPFGPWITLSNNEFELGKDYLLKKNPHSEFNLVALTELLQNQPAKIFDMTGRQVAVAEPVSQSGNKTEIYANLSHLSNGTYIVQVGNNAIKFVKNSSFADGPDGISGSFSNNINSNSVQARNSFGKNISAKTNNQLTGNENYDITWDEIDLPGNSKVLAGNQLVEVTDGTDNELSIDMVLEKNETADIAFEGISAAGTPKSNVIYTLTKINNPSITYQITEPSTQAIFSNVEVLDNVNGDEYNLNIQAVDGSEAPTDITLTIFQDEALEGGEVVNGSQQAMFNDFNPFQQVTVKTINTTSLGQEANINVYMKNTSDDSVIEMVNSGNNGESTFSAPELTDVYFAVEGTESSLDIYKTSRGTYSVPEITNVSQQDTLLYYSVRSKPVIDGSEIDPVTLMEYKVSQYNTEYLRSSDEIFLEETPEKSVIVGHASDFSSAVGIGGWDFTSTTPFNQPTADQINQYQIFEPNRETFDGIIGVNGNQFGTSTVTSGKILDNGYTITFTGEINFDGISENSNHHELGDLLNVPQRTGITSRNPDPTQSVPITEEDAKSINYWYEDGNRAYNSFDNNKPHNYSQLETIENQ</sequence>
<evidence type="ECO:0000313" key="4">
    <source>
        <dbReference type="Proteomes" id="UP000295814"/>
    </source>
</evidence>
<evidence type="ECO:0000256" key="1">
    <source>
        <dbReference type="ARBA" id="ARBA00022729"/>
    </source>
</evidence>
<reference evidence="3 4" key="2">
    <citation type="submission" date="2019-07" db="EMBL/GenBank/DDBJ databases">
        <title>Seonamhaeicola sp. W255 draft genome.</title>
        <authorList>
            <person name="Zhang X.-Y."/>
            <person name="Zhang R."/>
            <person name="Zhong Y.-L."/>
            <person name="Du Z.-J."/>
        </authorList>
    </citation>
    <scope>NUCLEOTIDE SEQUENCE [LARGE SCALE GENOMIC DNA]</scope>
    <source>
        <strain evidence="3 4">W255</strain>
    </source>
</reference>
<dbReference type="Pfam" id="PF18962">
    <property type="entry name" value="Por_Secre_tail"/>
    <property type="match status" value="1"/>
</dbReference>
<keyword evidence="4" id="KW-1185">Reference proteome</keyword>
<comment type="caution">
    <text evidence="3">The sequence shown here is derived from an EMBL/GenBank/DDBJ whole genome shotgun (WGS) entry which is preliminary data.</text>
</comment>
<organism evidence="3 4">
    <name type="scientific">Seonamhaeicola sediminis</name>
    <dbReference type="NCBI Taxonomy" id="2528206"/>
    <lineage>
        <taxon>Bacteria</taxon>
        <taxon>Pseudomonadati</taxon>
        <taxon>Bacteroidota</taxon>
        <taxon>Flavobacteriia</taxon>
        <taxon>Flavobacteriales</taxon>
        <taxon>Flavobacteriaceae</taxon>
    </lineage>
</organism>
<dbReference type="RefSeq" id="WP_133356894.1">
    <property type="nucleotide sequence ID" value="NZ_SMZJ02000006.1"/>
</dbReference>
<accession>A0A562YC20</accession>
<feature type="domain" description="Secretion system C-terminal sorting" evidence="2">
    <location>
        <begin position="109"/>
        <end position="177"/>
    </location>
</feature>
<dbReference type="OrthoDB" id="629570at2"/>
<keyword evidence="1" id="KW-0732">Signal</keyword>
<dbReference type="Proteomes" id="UP000295814">
    <property type="component" value="Unassembled WGS sequence"/>
</dbReference>
<evidence type="ECO:0000259" key="2">
    <source>
        <dbReference type="Pfam" id="PF18962"/>
    </source>
</evidence>
<dbReference type="InterPro" id="IPR026444">
    <property type="entry name" value="Secre_tail"/>
</dbReference>
<dbReference type="EMBL" id="SMZJ02000006">
    <property type="protein sequence ID" value="TWO31945.1"/>
    <property type="molecule type" value="Genomic_DNA"/>
</dbReference>
<name>A0A562YC20_9FLAO</name>